<dbReference type="Gene3D" id="3.30.700.10">
    <property type="entry name" value="Glycoprotein, Type 4 Pilin"/>
    <property type="match status" value="1"/>
</dbReference>
<keyword evidence="8" id="KW-1185">Reference proteome</keyword>
<dbReference type="PANTHER" id="PTHR19277">
    <property type="entry name" value="PENTRAXIN"/>
    <property type="match status" value="1"/>
</dbReference>
<dbReference type="NCBIfam" id="TIGR02532">
    <property type="entry name" value="IV_pilin_GFxxxE"/>
    <property type="match status" value="1"/>
</dbReference>
<dbReference type="InterPro" id="IPR012902">
    <property type="entry name" value="N_methyl_site"/>
</dbReference>
<sequence>MKSSPHAIERAPKTIGGFTLVEILIVIGIIGLLAAVALPSYQRYVARSQAAELALKYDAVRTAIQVSAKSGEIHAACGNLASTVQPANLQSSYAQLALNFDAVPGGFSPVLTICAAAATQGQRGVEVAREAHNLLMRNSTIGQGAVIGESAVSFSVKLAGDTALCKVLPPAGTAKAACGKATGSSDNTVVTPPKPGNITPNIPASGASAPQGPVSTPQKPVTTTTNTASSCNAGPVNLGVMRFSGNNRVSSAGNLNTNGDMTALSAEVVFTGGPGNDPLATLLSYSTDAAYRGFTVYDPSNVHISLAGRSYASGVNLEDGQNHRLTVSWQQAGGTLVLYDNGREVWRRAGVNSGGTVAGNGRLTIGQEDYSAVMGSTSYRSGYVGSIVSASLATTAVTAAQAASDGLHNVLASSLVTDVVMGPNGQPIDTTGRATYTSVGGVTSQKAPVDTSIIRDKRCP</sequence>
<evidence type="ECO:0000256" key="2">
    <source>
        <dbReference type="ARBA" id="ARBA00022723"/>
    </source>
</evidence>
<evidence type="ECO:0000256" key="5">
    <source>
        <dbReference type="SAM" id="MobiDB-lite"/>
    </source>
</evidence>
<dbReference type="InterPro" id="IPR045584">
    <property type="entry name" value="Pilin-like"/>
</dbReference>
<dbReference type="EMBL" id="CP034464">
    <property type="protein sequence ID" value="AZP12275.1"/>
    <property type="molecule type" value="Genomic_DNA"/>
</dbReference>
<comment type="cofactor">
    <cofactor evidence="1">
        <name>Ca(2+)</name>
        <dbReference type="ChEBI" id="CHEBI:29108"/>
    </cofactor>
</comment>
<evidence type="ECO:0000313" key="8">
    <source>
        <dbReference type="Proteomes" id="UP000275663"/>
    </source>
</evidence>
<dbReference type="RefSeq" id="WP_126127657.1">
    <property type="nucleotide sequence ID" value="NZ_CP034464.1"/>
</dbReference>
<dbReference type="KEGG" id="upv:EJN92_09855"/>
<accession>A0A3Q9BQL3</accession>
<reference evidence="7 8" key="1">
    <citation type="journal article" date="2011" name="Int. J. Syst. Evol. Microbiol.">
        <title>Description of Undibacterium oligocarboniphilum sp. nov., isolated from purified water, and Undibacterium pigrum strain CCUG 49012 as the type strain of Undibacterium parvum sp. nov., and emended descriptions of the genus Undibacterium and the species Undibacterium pigrum.</title>
        <authorList>
            <person name="Eder W."/>
            <person name="Wanner G."/>
            <person name="Ludwig W."/>
            <person name="Busse H.J."/>
            <person name="Ziemke-Kageler F."/>
            <person name="Lang E."/>
        </authorList>
    </citation>
    <scope>NUCLEOTIDE SEQUENCE [LARGE SCALE GENOMIC DNA]</scope>
    <source>
        <strain evidence="7 8">DSM 23061</strain>
    </source>
</reference>
<dbReference type="Proteomes" id="UP000275663">
    <property type="component" value="Chromosome"/>
</dbReference>
<evidence type="ECO:0000313" key="7">
    <source>
        <dbReference type="EMBL" id="AZP12275.1"/>
    </source>
</evidence>
<feature type="region of interest" description="Disordered" evidence="5">
    <location>
        <begin position="200"/>
        <end position="229"/>
    </location>
</feature>
<dbReference type="PANTHER" id="PTHR19277:SF161">
    <property type="entry name" value="LAMININ G DOMAIN-CONTAINING PROTEIN"/>
    <property type="match status" value="1"/>
</dbReference>
<keyword evidence="3" id="KW-0106">Calcium</keyword>
<dbReference type="InterPro" id="IPR013320">
    <property type="entry name" value="ConA-like_dom_sf"/>
</dbReference>
<dbReference type="SUPFAM" id="SSF49899">
    <property type="entry name" value="Concanavalin A-like lectins/glucanases"/>
    <property type="match status" value="1"/>
</dbReference>
<keyword evidence="6" id="KW-1133">Transmembrane helix</keyword>
<dbReference type="PROSITE" id="PS00409">
    <property type="entry name" value="PROKAR_NTER_METHYL"/>
    <property type="match status" value="1"/>
</dbReference>
<organism evidence="7 8">
    <name type="scientific">Undibacterium parvum</name>
    <dbReference type="NCBI Taxonomy" id="401471"/>
    <lineage>
        <taxon>Bacteria</taxon>
        <taxon>Pseudomonadati</taxon>
        <taxon>Pseudomonadota</taxon>
        <taxon>Betaproteobacteria</taxon>
        <taxon>Burkholderiales</taxon>
        <taxon>Oxalobacteraceae</taxon>
        <taxon>Undibacterium</taxon>
    </lineage>
</organism>
<feature type="transmembrane region" description="Helical" evidence="6">
    <location>
        <begin position="20"/>
        <end position="41"/>
    </location>
</feature>
<protein>
    <submittedName>
        <fullName evidence="7">Prepilin-type N-terminal cleavage/methylation domain-containing protein</fullName>
    </submittedName>
</protein>
<evidence type="ECO:0000256" key="1">
    <source>
        <dbReference type="ARBA" id="ARBA00001913"/>
    </source>
</evidence>
<dbReference type="GO" id="GO:0046872">
    <property type="term" value="F:metal ion binding"/>
    <property type="evidence" value="ECO:0007669"/>
    <property type="project" value="UniProtKB-KW"/>
</dbReference>
<gene>
    <name evidence="7" type="ORF">EJN92_09855</name>
</gene>
<evidence type="ECO:0000256" key="6">
    <source>
        <dbReference type="SAM" id="Phobius"/>
    </source>
</evidence>
<dbReference type="SUPFAM" id="SSF54523">
    <property type="entry name" value="Pili subunits"/>
    <property type="match status" value="1"/>
</dbReference>
<keyword evidence="4" id="KW-1015">Disulfide bond</keyword>
<evidence type="ECO:0000256" key="3">
    <source>
        <dbReference type="ARBA" id="ARBA00022837"/>
    </source>
</evidence>
<keyword evidence="6" id="KW-0472">Membrane</keyword>
<keyword evidence="2" id="KW-0479">Metal-binding</keyword>
<dbReference type="Gene3D" id="2.60.120.200">
    <property type="match status" value="1"/>
</dbReference>
<dbReference type="OrthoDB" id="291802at2"/>
<proteinExistence type="predicted"/>
<keyword evidence="6" id="KW-0812">Transmembrane</keyword>
<dbReference type="InterPro" id="IPR051360">
    <property type="entry name" value="Neuronal_Pentraxin_Related"/>
</dbReference>
<name>A0A3Q9BQL3_9BURK</name>
<evidence type="ECO:0000256" key="4">
    <source>
        <dbReference type="ARBA" id="ARBA00023157"/>
    </source>
</evidence>
<dbReference type="AlphaFoldDB" id="A0A3Q9BQL3"/>